<gene>
    <name evidence="2" type="ORF">RBSWK_01548</name>
</gene>
<dbReference type="RefSeq" id="WP_007336737.1">
    <property type="nucleotide sequence ID" value="NZ_AMWG01000030.1"/>
</dbReference>
<dbReference type="Proteomes" id="UP000010959">
    <property type="component" value="Unassembled WGS sequence"/>
</dbReference>
<keyword evidence="1" id="KW-0812">Transmembrane</keyword>
<dbReference type="EMBL" id="AMWG01000030">
    <property type="protein sequence ID" value="ELP34538.1"/>
    <property type="molecule type" value="Genomic_DNA"/>
</dbReference>
<proteinExistence type="predicted"/>
<organism evidence="2 3">
    <name type="scientific">Rhodopirellula baltica SWK14</name>
    <dbReference type="NCBI Taxonomy" id="993516"/>
    <lineage>
        <taxon>Bacteria</taxon>
        <taxon>Pseudomonadati</taxon>
        <taxon>Planctomycetota</taxon>
        <taxon>Planctomycetia</taxon>
        <taxon>Pirellulales</taxon>
        <taxon>Pirellulaceae</taxon>
        <taxon>Rhodopirellula</taxon>
    </lineage>
</organism>
<protein>
    <submittedName>
        <fullName evidence="2">Uncharacterized protein</fullName>
    </submittedName>
</protein>
<dbReference type="AlphaFoldDB" id="L7CKP4"/>
<keyword evidence="1" id="KW-0472">Membrane</keyword>
<evidence type="ECO:0000313" key="3">
    <source>
        <dbReference type="Proteomes" id="UP000010959"/>
    </source>
</evidence>
<evidence type="ECO:0000256" key="1">
    <source>
        <dbReference type="SAM" id="Phobius"/>
    </source>
</evidence>
<sequence>MLEIVNLLASNPVVLLFIVVLVFFLLRFAVYYGKFEWNGSKGSYLGGYWKDAASHEKTDE</sequence>
<accession>L7CKP4</accession>
<name>L7CKP4_RHOBT</name>
<feature type="transmembrane region" description="Helical" evidence="1">
    <location>
        <begin position="12"/>
        <end position="32"/>
    </location>
</feature>
<dbReference type="PATRIC" id="fig|993516.3.peg.1644"/>
<comment type="caution">
    <text evidence="2">The sequence shown here is derived from an EMBL/GenBank/DDBJ whole genome shotgun (WGS) entry which is preliminary data.</text>
</comment>
<evidence type="ECO:0000313" key="2">
    <source>
        <dbReference type="EMBL" id="ELP34538.1"/>
    </source>
</evidence>
<keyword evidence="1" id="KW-1133">Transmembrane helix</keyword>
<reference evidence="2 3" key="1">
    <citation type="journal article" date="2013" name="Mar. Genomics">
        <title>Expression of sulfatases in Rhodopirellula baltica and the diversity of sulfatases in the genus Rhodopirellula.</title>
        <authorList>
            <person name="Wegner C.E."/>
            <person name="Richter-Heitmann T."/>
            <person name="Klindworth A."/>
            <person name="Klockow C."/>
            <person name="Richter M."/>
            <person name="Achstetter T."/>
            <person name="Glockner F.O."/>
            <person name="Harder J."/>
        </authorList>
    </citation>
    <scope>NUCLEOTIDE SEQUENCE [LARGE SCALE GENOMIC DNA]</scope>
    <source>
        <strain evidence="2 3">SWK14</strain>
    </source>
</reference>